<protein>
    <submittedName>
        <fullName evidence="1">Uncharacterized protein</fullName>
    </submittedName>
</protein>
<gene>
    <name evidence="1" type="ORF">DDR33_18285</name>
</gene>
<evidence type="ECO:0000313" key="1">
    <source>
        <dbReference type="EMBL" id="PWG79235.1"/>
    </source>
</evidence>
<dbReference type="EMBL" id="QEAS01000016">
    <property type="protein sequence ID" value="PWG79235.1"/>
    <property type="molecule type" value="Genomic_DNA"/>
</dbReference>
<comment type="caution">
    <text evidence="1">The sequence shown here is derived from an EMBL/GenBank/DDBJ whole genome shotgun (WGS) entry which is preliminary data.</text>
</comment>
<name>A0A2U2PCW6_9SPHI</name>
<accession>A0A2U2PCW6</accession>
<reference evidence="1 2" key="1">
    <citation type="submission" date="2018-04" db="EMBL/GenBank/DDBJ databases">
        <title>Pedobacter chongqingensis sp. nov., isolated from a rottenly hemp rope.</title>
        <authorList>
            <person name="Cai Y."/>
        </authorList>
    </citation>
    <scope>NUCLEOTIDE SEQUENCE [LARGE SCALE GENOMIC DNA]</scope>
    <source>
        <strain evidence="1 2">FJ4-8</strain>
    </source>
</reference>
<dbReference type="AlphaFoldDB" id="A0A2U2PCW6"/>
<evidence type="ECO:0000313" key="2">
    <source>
        <dbReference type="Proteomes" id="UP000245647"/>
    </source>
</evidence>
<dbReference type="Proteomes" id="UP000245647">
    <property type="component" value="Unassembled WGS sequence"/>
</dbReference>
<keyword evidence="2" id="KW-1185">Reference proteome</keyword>
<proteinExistence type="predicted"/>
<organism evidence="1 2">
    <name type="scientific">Pararcticibacter amylolyticus</name>
    <dbReference type="NCBI Taxonomy" id="2173175"/>
    <lineage>
        <taxon>Bacteria</taxon>
        <taxon>Pseudomonadati</taxon>
        <taxon>Bacteroidota</taxon>
        <taxon>Sphingobacteriia</taxon>
        <taxon>Sphingobacteriales</taxon>
        <taxon>Sphingobacteriaceae</taxon>
        <taxon>Pararcticibacter</taxon>
    </lineage>
</organism>
<sequence>MWLQKRRRPGGGDLLEVRRVRGAGAAGFVVKLGQCFGKVKHWFLFRIILNNPKYKQPKSCIEAAFL</sequence>